<keyword evidence="1" id="KW-0547">Nucleotide-binding</keyword>
<dbReference type="VEuPathDB" id="TriTrypDB:BCY84_17205"/>
<feature type="compositionally biased region" description="Basic and acidic residues" evidence="3">
    <location>
        <begin position="961"/>
        <end position="970"/>
    </location>
</feature>
<dbReference type="VEuPathDB" id="TriTrypDB:ECC02_006139"/>
<dbReference type="InterPro" id="IPR036961">
    <property type="entry name" value="Kinesin_motor_dom_sf"/>
</dbReference>
<dbReference type="VEuPathDB" id="TriTrypDB:TcBrA4_0043880"/>
<evidence type="ECO:0000256" key="1">
    <source>
        <dbReference type="PROSITE-ProRule" id="PRU00283"/>
    </source>
</evidence>
<feature type="compositionally biased region" description="Low complexity" evidence="3">
    <location>
        <begin position="98"/>
        <end position="108"/>
    </location>
</feature>
<dbReference type="PRINTS" id="PR00380">
    <property type="entry name" value="KINESINHEAVY"/>
</dbReference>
<accession>A0A2V2WT13</accession>
<evidence type="ECO:0000313" key="5">
    <source>
        <dbReference type="EMBL" id="PWV10819.1"/>
    </source>
</evidence>
<feature type="domain" description="Kinesin motor" evidence="4">
    <location>
        <begin position="185"/>
        <end position="660"/>
    </location>
</feature>
<feature type="region of interest" description="Disordered" evidence="3">
    <location>
        <begin position="917"/>
        <end position="970"/>
    </location>
</feature>
<keyword evidence="1" id="KW-0067">ATP-binding</keyword>
<dbReference type="InterPro" id="IPR001752">
    <property type="entry name" value="Kinesin_motor_dom"/>
</dbReference>
<dbReference type="InterPro" id="IPR027417">
    <property type="entry name" value="P-loop_NTPase"/>
</dbReference>
<comment type="similarity">
    <text evidence="1">Belongs to the TRAFAC class myosin-kinesin ATPase superfamily. Kinesin family.</text>
</comment>
<dbReference type="GO" id="GO:0003777">
    <property type="term" value="F:microtubule motor activity"/>
    <property type="evidence" value="ECO:0007669"/>
    <property type="project" value="InterPro"/>
</dbReference>
<dbReference type="GO" id="GO:0005524">
    <property type="term" value="F:ATP binding"/>
    <property type="evidence" value="ECO:0007669"/>
    <property type="project" value="UniProtKB-UniRule"/>
</dbReference>
<dbReference type="SUPFAM" id="SSF52540">
    <property type="entry name" value="P-loop containing nucleoside triphosphate hydrolases"/>
    <property type="match status" value="1"/>
</dbReference>
<dbReference type="VEuPathDB" id="TriTrypDB:Tc_MARK_753"/>
<dbReference type="VEuPathDB" id="TriTrypDB:TcYC6_0081520"/>
<dbReference type="SMART" id="SM00129">
    <property type="entry name" value="KISc"/>
    <property type="match status" value="1"/>
</dbReference>
<keyword evidence="2" id="KW-0175">Coiled coil</keyword>
<sequence>MSSTPERKGRGNAARPSRKSPRIQRQPPPPPPPAPAPASPSSSSSSQVKGKGEQQKRFSSSARSSHMTPHRNGRDSKTPTVSSRTGILKRSPPLQWESSAPSRSPMSSRGIFFNEHQRIGSSIANTVGGPKKSNPHVNHAGSPNATTVSRSLYEVSPLLGTINSDNLAVSKDVVTPSSRPVEPGSVSVVVRIRPQFSRKTAQPCCRVLGAPGIVEYTVSMREPSALGNGVQMSSSSAVFSRQLATGAASQETRKILFSFDATLGESANQADTMACVGTKMLQYLLNGYNATILCYGQSGSGKTHSMLGPAGGIPDRIQKREDFGLVPRMLEQLFTRLQEKFPREQEGGEKLSHVVHPNAVGADGENKGMTKSFWQLEIGVLELYQEELRDLMADSPPLFSPSRADSLFSVSNGVGTGRTSFVPEFDEENGSDALDIMETVDKSPSASRSFPTFTSRLRNMRSVPPTARELKIREDPDWGVVVSGLSWHPVNSFEEAMPVLLRAERMRRVESTALNERSSRSHFFVFLSLQQWGVVATKQSGERSTAVVSNRTRSLLTLVDLAGSERVSATGAEGQRLKEAQNINLSLSLLGNVIRKLTANERERGQFAHIPYRDSKLTRLLQESIGGNAFTTLLCTVSPDISDAAESLSTLQFAQRAKGLCNRPVVNHTETKEDLKSRLNVAQSRITWLENQLAILMNKPTEHQSVMEREEKNVNARGNSELDICKMNGNPAGQASMGPACIVHPPIFYDIPGETEESNFDLQYIPGTDIAQILRDELYRREEEYSRVQNELDMYTRLLREEREEHERMHASFLEERRRRLEMENQLRRVAPSEYGFAFSRDNMEVEGNGDDHDRVGTSSRVLMHRHPERETRCRTLWRHQVTDSPWHRPRLASESLHRMLNLMPFIGQQPGNAVESISSLGLPGGESKSPSFLHTPPDVSLTCYSPGRPEGEEEEEEEGRSDAENAFRDSTHTIMMDSSSMVGMLMQYGVDDMIQS</sequence>
<protein>
    <submittedName>
        <fullName evidence="5">Putative kinesin</fullName>
    </submittedName>
</protein>
<dbReference type="PANTHER" id="PTHR24115">
    <property type="entry name" value="KINESIN-RELATED"/>
    <property type="match status" value="1"/>
</dbReference>
<dbReference type="VEuPathDB" id="TriTrypDB:TCDM_07075"/>
<dbReference type="PANTHER" id="PTHR24115:SF1004">
    <property type="entry name" value="KINESIN-LIKE PROTEIN KIF15"/>
    <property type="match status" value="1"/>
</dbReference>
<dbReference type="VEuPathDB" id="TriTrypDB:TCSYLVIO_001969"/>
<dbReference type="VEuPathDB" id="TriTrypDB:TcG_05208"/>
<dbReference type="VEuPathDB" id="TriTrypDB:TcCLB.508263.30"/>
<dbReference type="VEuPathDB" id="TriTrypDB:C4B63_56g77"/>
<evidence type="ECO:0000313" key="6">
    <source>
        <dbReference type="Proteomes" id="UP000246078"/>
    </source>
</evidence>
<dbReference type="EMBL" id="PRFC01000065">
    <property type="protein sequence ID" value="PWV10819.1"/>
    <property type="molecule type" value="Genomic_DNA"/>
</dbReference>
<evidence type="ECO:0000259" key="4">
    <source>
        <dbReference type="PROSITE" id="PS50067"/>
    </source>
</evidence>
<dbReference type="Gene3D" id="3.40.850.10">
    <property type="entry name" value="Kinesin motor domain"/>
    <property type="match status" value="1"/>
</dbReference>
<dbReference type="InterPro" id="IPR027640">
    <property type="entry name" value="Kinesin-like_fam"/>
</dbReference>
<dbReference type="GO" id="GO:0005874">
    <property type="term" value="C:microtubule"/>
    <property type="evidence" value="ECO:0007669"/>
    <property type="project" value="TreeGrafter"/>
</dbReference>
<organism evidence="5 6">
    <name type="scientific">Trypanosoma cruzi</name>
    <dbReference type="NCBI Taxonomy" id="5693"/>
    <lineage>
        <taxon>Eukaryota</taxon>
        <taxon>Discoba</taxon>
        <taxon>Euglenozoa</taxon>
        <taxon>Kinetoplastea</taxon>
        <taxon>Metakinetoplastina</taxon>
        <taxon>Trypanosomatida</taxon>
        <taxon>Trypanosomatidae</taxon>
        <taxon>Trypanosoma</taxon>
        <taxon>Schizotrypanum</taxon>
    </lineage>
</organism>
<evidence type="ECO:0000256" key="3">
    <source>
        <dbReference type="SAM" id="MobiDB-lite"/>
    </source>
</evidence>
<reference evidence="5 6" key="1">
    <citation type="journal article" date="2018" name="Microb. Genom.">
        <title>Expanding an expanded genome: long-read sequencing of Trypanosoma cruzi.</title>
        <authorList>
            <person name="Berna L."/>
            <person name="Rodriguez M."/>
            <person name="Chiribao M.L."/>
            <person name="Parodi-Talice A."/>
            <person name="Pita S."/>
            <person name="Rijo G."/>
            <person name="Alvarez-Valin F."/>
            <person name="Robello C."/>
        </authorList>
    </citation>
    <scope>NUCLEOTIDE SEQUENCE [LARGE SCALE GENOMIC DNA]</scope>
    <source>
        <strain evidence="5 6">TCC</strain>
    </source>
</reference>
<dbReference type="VEuPathDB" id="TriTrypDB:TcCL_ESM06478"/>
<name>A0A2V2WT13_TRYCR</name>
<dbReference type="VEuPathDB" id="TriTrypDB:TcCLB.510613.20"/>
<proteinExistence type="inferred from homology"/>
<feature type="region of interest" description="Disordered" evidence="3">
    <location>
        <begin position="1"/>
        <end position="108"/>
    </location>
</feature>
<comment type="caution">
    <text evidence="5">The sequence shown here is derived from an EMBL/GenBank/DDBJ whole genome shotgun (WGS) entry which is preliminary data.</text>
</comment>
<dbReference type="GO" id="GO:0005871">
    <property type="term" value="C:kinesin complex"/>
    <property type="evidence" value="ECO:0007669"/>
    <property type="project" value="TreeGrafter"/>
</dbReference>
<evidence type="ECO:0000256" key="2">
    <source>
        <dbReference type="SAM" id="Coils"/>
    </source>
</evidence>
<dbReference type="VEuPathDB" id="TriTrypDB:C3747_65g54"/>
<feature type="compositionally biased region" description="Polar residues" evidence="3">
    <location>
        <begin position="57"/>
        <end position="67"/>
    </location>
</feature>
<dbReference type="Proteomes" id="UP000246078">
    <property type="component" value="Unassembled WGS sequence"/>
</dbReference>
<dbReference type="PROSITE" id="PS50067">
    <property type="entry name" value="KINESIN_MOTOR_2"/>
    <property type="match status" value="1"/>
</dbReference>
<feature type="compositionally biased region" description="Pro residues" evidence="3">
    <location>
        <begin position="26"/>
        <end position="38"/>
    </location>
</feature>
<dbReference type="GO" id="GO:0016887">
    <property type="term" value="F:ATP hydrolysis activity"/>
    <property type="evidence" value="ECO:0007669"/>
    <property type="project" value="TreeGrafter"/>
</dbReference>
<feature type="coiled-coil region" evidence="2">
    <location>
        <begin position="665"/>
        <end position="692"/>
    </location>
</feature>
<dbReference type="Pfam" id="PF00225">
    <property type="entry name" value="Kinesin"/>
    <property type="match status" value="2"/>
</dbReference>
<feature type="coiled-coil region" evidence="2">
    <location>
        <begin position="771"/>
        <end position="805"/>
    </location>
</feature>
<keyword evidence="1" id="KW-0505">Motor protein</keyword>
<dbReference type="GO" id="GO:0008017">
    <property type="term" value="F:microtubule binding"/>
    <property type="evidence" value="ECO:0007669"/>
    <property type="project" value="InterPro"/>
</dbReference>
<feature type="binding site" evidence="1">
    <location>
        <begin position="296"/>
        <end position="303"/>
    </location>
    <ligand>
        <name>ATP</name>
        <dbReference type="ChEBI" id="CHEBI:30616"/>
    </ligand>
</feature>
<dbReference type="AlphaFoldDB" id="A0A2V2WT13"/>
<gene>
    <name evidence="5" type="ORF">C3747_65g54</name>
</gene>
<dbReference type="GO" id="GO:0007018">
    <property type="term" value="P:microtubule-based movement"/>
    <property type="evidence" value="ECO:0007669"/>
    <property type="project" value="InterPro"/>
</dbReference>